<evidence type="ECO:0000256" key="2">
    <source>
        <dbReference type="ARBA" id="ARBA00022737"/>
    </source>
</evidence>
<dbReference type="SUPFAM" id="SSF50978">
    <property type="entry name" value="WD40 repeat-like"/>
    <property type="match status" value="1"/>
</dbReference>
<evidence type="ECO:0000313" key="4">
    <source>
        <dbReference type="EMBL" id="EPQ51049.1"/>
    </source>
</evidence>
<proteinExistence type="predicted"/>
<accession>S7RF01</accession>
<dbReference type="InterPro" id="IPR052254">
    <property type="entry name" value="CUL4-DDB1_E3_ligase_receptor"/>
</dbReference>
<dbReference type="AlphaFoldDB" id="S7RF01"/>
<evidence type="ECO:0000256" key="1">
    <source>
        <dbReference type="ARBA" id="ARBA00022574"/>
    </source>
</evidence>
<dbReference type="OrthoDB" id="128867at2759"/>
<dbReference type="RefSeq" id="XP_007870398.1">
    <property type="nucleotide sequence ID" value="XM_007872207.1"/>
</dbReference>
<keyword evidence="1" id="KW-0853">WD repeat</keyword>
<dbReference type="InterPro" id="IPR036322">
    <property type="entry name" value="WD40_repeat_dom_sf"/>
</dbReference>
<reference evidence="4 5" key="1">
    <citation type="journal article" date="2012" name="Science">
        <title>The Paleozoic origin of enzymatic lignin decomposition reconstructed from 31 fungal genomes.</title>
        <authorList>
            <person name="Floudas D."/>
            <person name="Binder M."/>
            <person name="Riley R."/>
            <person name="Barry K."/>
            <person name="Blanchette R.A."/>
            <person name="Henrissat B."/>
            <person name="Martinez A.T."/>
            <person name="Otillar R."/>
            <person name="Spatafora J.W."/>
            <person name="Yadav J.S."/>
            <person name="Aerts A."/>
            <person name="Benoit I."/>
            <person name="Boyd A."/>
            <person name="Carlson A."/>
            <person name="Copeland A."/>
            <person name="Coutinho P.M."/>
            <person name="de Vries R.P."/>
            <person name="Ferreira P."/>
            <person name="Findley K."/>
            <person name="Foster B."/>
            <person name="Gaskell J."/>
            <person name="Glotzer D."/>
            <person name="Gorecki P."/>
            <person name="Heitman J."/>
            <person name="Hesse C."/>
            <person name="Hori C."/>
            <person name="Igarashi K."/>
            <person name="Jurgens J.A."/>
            <person name="Kallen N."/>
            <person name="Kersten P."/>
            <person name="Kohler A."/>
            <person name="Kuees U."/>
            <person name="Kumar T.K.A."/>
            <person name="Kuo A."/>
            <person name="LaButti K."/>
            <person name="Larrondo L.F."/>
            <person name="Lindquist E."/>
            <person name="Ling A."/>
            <person name="Lombard V."/>
            <person name="Lucas S."/>
            <person name="Lundell T."/>
            <person name="Martin R."/>
            <person name="McLaughlin D.J."/>
            <person name="Morgenstern I."/>
            <person name="Morin E."/>
            <person name="Murat C."/>
            <person name="Nagy L.G."/>
            <person name="Nolan M."/>
            <person name="Ohm R.A."/>
            <person name="Patyshakuliyeva A."/>
            <person name="Rokas A."/>
            <person name="Ruiz-Duenas F.J."/>
            <person name="Sabat G."/>
            <person name="Salamov A."/>
            <person name="Samejima M."/>
            <person name="Schmutz J."/>
            <person name="Slot J.C."/>
            <person name="St John F."/>
            <person name="Stenlid J."/>
            <person name="Sun H."/>
            <person name="Sun S."/>
            <person name="Syed K."/>
            <person name="Tsang A."/>
            <person name="Wiebenga A."/>
            <person name="Young D."/>
            <person name="Pisabarro A."/>
            <person name="Eastwood D.C."/>
            <person name="Martin F."/>
            <person name="Cullen D."/>
            <person name="Grigoriev I.V."/>
            <person name="Hibbett D.S."/>
        </authorList>
    </citation>
    <scope>NUCLEOTIDE SEQUENCE [LARGE SCALE GENOMIC DNA]</scope>
    <source>
        <strain evidence="4 5">ATCC 11539</strain>
    </source>
</reference>
<dbReference type="STRING" id="670483.S7RF01"/>
<dbReference type="GeneID" id="19306669"/>
<dbReference type="OMA" id="IRGWSLH"/>
<protein>
    <recommendedName>
        <fullName evidence="6">WD40 repeat-like protein</fullName>
    </recommendedName>
</protein>
<evidence type="ECO:0008006" key="6">
    <source>
        <dbReference type="Google" id="ProtNLM"/>
    </source>
</evidence>
<feature type="region of interest" description="Disordered" evidence="3">
    <location>
        <begin position="19"/>
        <end position="63"/>
    </location>
</feature>
<dbReference type="EMBL" id="KB469312">
    <property type="protein sequence ID" value="EPQ51049.1"/>
    <property type="molecule type" value="Genomic_DNA"/>
</dbReference>
<evidence type="ECO:0000313" key="5">
    <source>
        <dbReference type="Proteomes" id="UP000030669"/>
    </source>
</evidence>
<dbReference type="HOGENOM" id="CLU_049928_0_0_1"/>
<dbReference type="Gene3D" id="2.130.10.10">
    <property type="entry name" value="YVTN repeat-like/Quinoprotein amine dehydrogenase"/>
    <property type="match status" value="1"/>
</dbReference>
<evidence type="ECO:0000256" key="3">
    <source>
        <dbReference type="SAM" id="MobiDB-lite"/>
    </source>
</evidence>
<dbReference type="InterPro" id="IPR015943">
    <property type="entry name" value="WD40/YVTN_repeat-like_dom_sf"/>
</dbReference>
<dbReference type="eggNOG" id="KOG2695">
    <property type="taxonomic scope" value="Eukaryota"/>
</dbReference>
<gene>
    <name evidence="4" type="ORF">GLOTRDRAFT_49552</name>
</gene>
<keyword evidence="2" id="KW-0677">Repeat</keyword>
<dbReference type="Proteomes" id="UP000030669">
    <property type="component" value="Unassembled WGS sequence"/>
</dbReference>
<sequence length="430" mass="47995">MPRELPGFYFDEEKNRYFPLSSKPNKAPTSHPRPTAVSSQGASERKRAEYDPTQDVQRSRKRRRLNPSALWAEIRSGPSYACRQRWMQSVLPLRVAATSRFSHISLSGPLSSFCVSDAGDRLRCVTGDHKGWLYESVALGGEWGAFDQVGYLPRSFEDLNSRRVAWKADLCLGSDVSILLRLSVLGRPAQKRSFILNLDCRKISDIWTSHLHGPSLALGVRKKAIHIPSLETTQSFTTLDTHSDVFAVLQSHALVYAGARNGSVTRFDTRTPKHQHGHDILNGRYKDRRSSVVHMGLVDEWGMVVNGISGDLEMFDLRFSSTGKPVTTFSGHVNSYTRELGFAIDAASDLLFAAGHDSRIRGWSLRSGELLRPSEPEDQKGLSNPFAAVFEKPVRTLQITHTDGVPMLWANSDKHLLAYPLGRRAAWNAA</sequence>
<name>S7RF01_GLOTA</name>
<dbReference type="KEGG" id="gtr:GLOTRDRAFT_49552"/>
<organism evidence="4 5">
    <name type="scientific">Gloeophyllum trabeum (strain ATCC 11539 / FP-39264 / Madison 617)</name>
    <name type="common">Brown rot fungus</name>
    <dbReference type="NCBI Taxonomy" id="670483"/>
    <lineage>
        <taxon>Eukaryota</taxon>
        <taxon>Fungi</taxon>
        <taxon>Dikarya</taxon>
        <taxon>Basidiomycota</taxon>
        <taxon>Agaricomycotina</taxon>
        <taxon>Agaricomycetes</taxon>
        <taxon>Gloeophyllales</taxon>
        <taxon>Gloeophyllaceae</taxon>
        <taxon>Gloeophyllum</taxon>
    </lineage>
</organism>
<dbReference type="PANTHER" id="PTHR44472">
    <property type="entry name" value="DDB1- AND CUL4-ASSOCIATED FACTOR 4-RELATED"/>
    <property type="match status" value="1"/>
</dbReference>
<keyword evidence="5" id="KW-1185">Reference proteome</keyword>
<dbReference type="PANTHER" id="PTHR44472:SF1">
    <property type="entry name" value="DDB1 AND CUL4 ASSOCIATED FACTOR 4"/>
    <property type="match status" value="1"/>
</dbReference>